<dbReference type="InterPro" id="IPR037069">
    <property type="entry name" value="AcylCoA_DH/ox_N_sf"/>
</dbReference>
<comment type="caution">
    <text evidence="2">The sequence shown here is derived from an EMBL/GenBank/DDBJ whole genome shotgun (WGS) entry which is preliminary data.</text>
</comment>
<organism evidence="2 3">
    <name type="scientific">Candidatus Methylobacter oryzae</name>
    <dbReference type="NCBI Taxonomy" id="2497749"/>
    <lineage>
        <taxon>Bacteria</taxon>
        <taxon>Pseudomonadati</taxon>
        <taxon>Pseudomonadota</taxon>
        <taxon>Gammaproteobacteria</taxon>
        <taxon>Methylococcales</taxon>
        <taxon>Methylococcaceae</taxon>
        <taxon>Methylobacter</taxon>
    </lineage>
</organism>
<dbReference type="InterPro" id="IPR036250">
    <property type="entry name" value="AcylCo_DH-like_C"/>
</dbReference>
<gene>
    <name evidence="2" type="ORF">EKO24_015075</name>
</gene>
<name>A0ABY3C843_9GAMM</name>
<keyword evidence="3" id="KW-1185">Reference proteome</keyword>
<dbReference type="Gene3D" id="2.40.110.10">
    <property type="entry name" value="Butyryl-CoA Dehydrogenase, subunit A, domain 2"/>
    <property type="match status" value="1"/>
</dbReference>
<proteinExistence type="predicted"/>
<dbReference type="InterPro" id="IPR009100">
    <property type="entry name" value="AcylCoA_DH/oxidase_NM_dom_sf"/>
</dbReference>
<accession>A0ABY3C843</accession>
<sequence length="364" mass="39091">MTDIKHLIADRLKPRVTAIDLEGEYPQDFLHSLGALGGFAGVVSPAYGGNGLGLAHSIEVMEETAKVCLSSAFLIWCQTACLRYLQLSENDKVKNELLAHLACGRLLGGTGLSNTLKANADIERSLLKAHRVAGGYVINGNLPWVSNLGKGHYFVTGCPLENDGRLVFFVVDCNQQGFRLVEGTHFTALEGTGTLACQFRDCRISDDRVLAHAEDSAAYLAKIKPGMILGQMGMGLGLIGSCIDLIAAVGSAQSSINQYLDDQADDLSVLLESAHRETYRLAALLDSDPNAQILPDVLKVRLAGGELSLRAAQAAMLHQGAKGYLTHSAAQRKLREAYFIAIVTPAIKHLRSELACLAQRGISH</sequence>
<dbReference type="InterPro" id="IPR046373">
    <property type="entry name" value="Acyl-CoA_Oxase/DH_mid-dom_sf"/>
</dbReference>
<evidence type="ECO:0000313" key="3">
    <source>
        <dbReference type="Proteomes" id="UP000733744"/>
    </source>
</evidence>
<dbReference type="Pfam" id="PF02771">
    <property type="entry name" value="Acyl-CoA_dh_N"/>
    <property type="match status" value="1"/>
</dbReference>
<dbReference type="PANTHER" id="PTHR43884">
    <property type="entry name" value="ACYL-COA DEHYDROGENASE"/>
    <property type="match status" value="1"/>
</dbReference>
<evidence type="ECO:0000259" key="1">
    <source>
        <dbReference type="Pfam" id="PF02771"/>
    </source>
</evidence>
<dbReference type="PANTHER" id="PTHR43884:SF12">
    <property type="entry name" value="ISOVALERYL-COA DEHYDROGENASE, MITOCHONDRIAL-RELATED"/>
    <property type="match status" value="1"/>
</dbReference>
<dbReference type="SUPFAM" id="SSF47203">
    <property type="entry name" value="Acyl-CoA dehydrogenase C-terminal domain-like"/>
    <property type="match status" value="1"/>
</dbReference>
<protein>
    <submittedName>
        <fullName evidence="2">Acyl-CoA dehydrogenase</fullName>
    </submittedName>
</protein>
<dbReference type="EMBL" id="RYFG02000108">
    <property type="protein sequence ID" value="TRW92214.1"/>
    <property type="molecule type" value="Genomic_DNA"/>
</dbReference>
<reference evidence="2 3" key="1">
    <citation type="journal article" date="2019" name="Antonie Van Leeuwenhoek">
        <title>Description of 'Ca. Methylobacter oryzae' KRF1, a novel species from the environmentally important Methylobacter clade 2.</title>
        <authorList>
            <person name="Khatri K."/>
            <person name="Mohite J.A."/>
            <person name="Pandit P.S."/>
            <person name="Bahulikar R."/>
            <person name="Rahalkar M.C."/>
        </authorList>
    </citation>
    <scope>NUCLEOTIDE SEQUENCE [LARGE SCALE GENOMIC DNA]</scope>
    <source>
        <strain evidence="2 3">KRF1</strain>
    </source>
</reference>
<feature type="domain" description="Acyl-CoA dehydrogenase/oxidase N-terminal" evidence="1">
    <location>
        <begin position="5"/>
        <end position="104"/>
    </location>
</feature>
<dbReference type="Proteomes" id="UP000733744">
    <property type="component" value="Unassembled WGS sequence"/>
</dbReference>
<dbReference type="Gene3D" id="1.10.540.10">
    <property type="entry name" value="Acyl-CoA dehydrogenase/oxidase, N-terminal domain"/>
    <property type="match status" value="1"/>
</dbReference>
<dbReference type="InterPro" id="IPR013786">
    <property type="entry name" value="AcylCoA_DH/ox_N"/>
</dbReference>
<evidence type="ECO:0000313" key="2">
    <source>
        <dbReference type="EMBL" id="TRW92214.1"/>
    </source>
</evidence>
<dbReference type="SUPFAM" id="SSF56645">
    <property type="entry name" value="Acyl-CoA dehydrogenase NM domain-like"/>
    <property type="match status" value="1"/>
</dbReference>